<dbReference type="AlphaFoldDB" id="A0A6J6I4B3"/>
<keyword evidence="1" id="KW-0812">Transmembrane</keyword>
<organism evidence="2">
    <name type="scientific">freshwater metagenome</name>
    <dbReference type="NCBI Taxonomy" id="449393"/>
    <lineage>
        <taxon>unclassified sequences</taxon>
        <taxon>metagenomes</taxon>
        <taxon>ecological metagenomes</taxon>
    </lineage>
</organism>
<proteinExistence type="predicted"/>
<protein>
    <submittedName>
        <fullName evidence="2">Unannotated protein</fullName>
    </submittedName>
</protein>
<keyword evidence="1" id="KW-0472">Membrane</keyword>
<evidence type="ECO:0000256" key="1">
    <source>
        <dbReference type="SAM" id="Phobius"/>
    </source>
</evidence>
<evidence type="ECO:0000313" key="2">
    <source>
        <dbReference type="EMBL" id="CAB4621301.1"/>
    </source>
</evidence>
<feature type="transmembrane region" description="Helical" evidence="1">
    <location>
        <begin position="83"/>
        <end position="101"/>
    </location>
</feature>
<reference evidence="2" key="1">
    <citation type="submission" date="2020-05" db="EMBL/GenBank/DDBJ databases">
        <authorList>
            <person name="Chiriac C."/>
            <person name="Salcher M."/>
            <person name="Ghai R."/>
            <person name="Kavagutti S V."/>
        </authorList>
    </citation>
    <scope>NUCLEOTIDE SEQUENCE</scope>
</reference>
<gene>
    <name evidence="2" type="ORF">UFOPK1889_00927</name>
</gene>
<accession>A0A6J6I4B3</accession>
<name>A0A6J6I4B3_9ZZZZ</name>
<dbReference type="EMBL" id="CAEZUZ010000164">
    <property type="protein sequence ID" value="CAB4621301.1"/>
    <property type="molecule type" value="Genomic_DNA"/>
</dbReference>
<feature type="transmembrane region" description="Helical" evidence="1">
    <location>
        <begin position="40"/>
        <end position="63"/>
    </location>
</feature>
<sequence>MASRPTFRSRRLSPSDQTVDLFDLVKAYARQETIDPLKGALRWVAVGSVAALSLGLSLVFLSVGTLRMSQDLGGEALDGAWSFLHYFIAFAVMCLFVWFTFSRISRTTLAKE</sequence>
<keyword evidence="1" id="KW-1133">Transmembrane helix</keyword>